<sequence>MDVMAGLRWKDSCCGLSSEKSGLSHIFEVRIEANVIHTRVWTSLVQPDLIFRTLQSSGRGIETDFNDGKGCGVLPFPNEVLDEVKVGVAFHFLNPKPVEVREPSRQ</sequence>
<gene>
    <name evidence="1" type="ORF">L3X38_016117</name>
</gene>
<evidence type="ECO:0000313" key="2">
    <source>
        <dbReference type="Proteomes" id="UP001054821"/>
    </source>
</evidence>
<organism evidence="1 2">
    <name type="scientific">Prunus dulcis</name>
    <name type="common">Almond</name>
    <name type="synonym">Amygdalus dulcis</name>
    <dbReference type="NCBI Taxonomy" id="3755"/>
    <lineage>
        <taxon>Eukaryota</taxon>
        <taxon>Viridiplantae</taxon>
        <taxon>Streptophyta</taxon>
        <taxon>Embryophyta</taxon>
        <taxon>Tracheophyta</taxon>
        <taxon>Spermatophyta</taxon>
        <taxon>Magnoliopsida</taxon>
        <taxon>eudicotyledons</taxon>
        <taxon>Gunneridae</taxon>
        <taxon>Pentapetalae</taxon>
        <taxon>rosids</taxon>
        <taxon>fabids</taxon>
        <taxon>Rosales</taxon>
        <taxon>Rosaceae</taxon>
        <taxon>Amygdaloideae</taxon>
        <taxon>Amygdaleae</taxon>
        <taxon>Prunus</taxon>
    </lineage>
</organism>
<reference evidence="1 2" key="1">
    <citation type="journal article" date="2022" name="G3 (Bethesda)">
        <title>Whole-genome sequence and methylome profiling of the almond [Prunus dulcis (Mill.) D.A. Webb] cultivar 'Nonpareil'.</title>
        <authorList>
            <person name="D'Amico-Willman K.M."/>
            <person name="Ouma W.Z."/>
            <person name="Meulia T."/>
            <person name="Sideli G.M."/>
            <person name="Gradziel T.M."/>
            <person name="Fresnedo-Ramirez J."/>
        </authorList>
    </citation>
    <scope>NUCLEOTIDE SEQUENCE [LARGE SCALE GENOMIC DNA]</scope>
    <source>
        <strain evidence="1">Clone GOH B32 T37-40</strain>
    </source>
</reference>
<dbReference type="AlphaFoldDB" id="A0AAD4Z9H9"/>
<dbReference type="EMBL" id="JAJFAZ020000003">
    <property type="protein sequence ID" value="KAI5336848.1"/>
    <property type="molecule type" value="Genomic_DNA"/>
</dbReference>
<name>A0AAD4Z9H9_PRUDU</name>
<proteinExistence type="predicted"/>
<keyword evidence="2" id="KW-1185">Reference proteome</keyword>
<accession>A0AAD4Z9H9</accession>
<dbReference type="Proteomes" id="UP001054821">
    <property type="component" value="Chromosome 3"/>
</dbReference>
<protein>
    <submittedName>
        <fullName evidence="1">Uncharacterized protein</fullName>
    </submittedName>
</protein>
<evidence type="ECO:0000313" key="1">
    <source>
        <dbReference type="EMBL" id="KAI5336848.1"/>
    </source>
</evidence>
<comment type="caution">
    <text evidence="1">The sequence shown here is derived from an EMBL/GenBank/DDBJ whole genome shotgun (WGS) entry which is preliminary data.</text>
</comment>